<dbReference type="Proteomes" id="UP000004597">
    <property type="component" value="Unassembled WGS sequence"/>
</dbReference>
<dbReference type="AlphaFoldDB" id="G6AI73"/>
<organism evidence="1 2">
    <name type="scientific">Prevotella histicola F0411</name>
    <dbReference type="NCBI Taxonomy" id="857291"/>
    <lineage>
        <taxon>Bacteria</taxon>
        <taxon>Pseudomonadati</taxon>
        <taxon>Bacteroidota</taxon>
        <taxon>Bacteroidia</taxon>
        <taxon>Bacteroidales</taxon>
        <taxon>Prevotellaceae</taxon>
        <taxon>Prevotella</taxon>
    </lineage>
</organism>
<evidence type="ECO:0000313" key="2">
    <source>
        <dbReference type="Proteomes" id="UP000004597"/>
    </source>
</evidence>
<dbReference type="HOGENOM" id="CLU_3121174_0_0_10"/>
<accession>G6AI73</accession>
<gene>
    <name evidence="1" type="ORF">HMPREF9138_01800</name>
</gene>
<keyword evidence="2" id="KW-1185">Reference proteome</keyword>
<protein>
    <submittedName>
        <fullName evidence="1">Uncharacterized protein</fullName>
    </submittedName>
</protein>
<evidence type="ECO:0000313" key="1">
    <source>
        <dbReference type="EMBL" id="EHG15579.1"/>
    </source>
</evidence>
<sequence>MDEQKENPEGEVRLASREDIVRIHELAVCHCAKISLCLSVYRMGTLLVTG</sequence>
<dbReference type="EMBL" id="AFXP01000019">
    <property type="protein sequence ID" value="EHG15579.1"/>
    <property type="molecule type" value="Genomic_DNA"/>
</dbReference>
<comment type="caution">
    <text evidence="1">The sequence shown here is derived from an EMBL/GenBank/DDBJ whole genome shotgun (WGS) entry which is preliminary data.</text>
</comment>
<proteinExistence type="predicted"/>
<reference evidence="1 2" key="1">
    <citation type="submission" date="2011-10" db="EMBL/GenBank/DDBJ databases">
        <title>The Genome Sequence of Prevotella histicola F0411.</title>
        <authorList>
            <consortium name="The Broad Institute Genome Sequencing Platform"/>
            <person name="Earl A."/>
            <person name="Ward D."/>
            <person name="Feldgarden M."/>
            <person name="Gevers D."/>
            <person name="Izard J."/>
            <person name="Ganesan A."/>
            <person name="Blanton J.M."/>
            <person name="Baranova O.V."/>
            <person name="Tanner A.C."/>
            <person name="Mathney J.M.J."/>
            <person name="Dewhirst F.E."/>
            <person name="Young S.K."/>
            <person name="Zeng Q."/>
            <person name="Gargeya S."/>
            <person name="Fitzgerald M."/>
            <person name="Haas B."/>
            <person name="Abouelleil A."/>
            <person name="Alvarado L."/>
            <person name="Arachchi H.M."/>
            <person name="Berlin A."/>
            <person name="Brown A."/>
            <person name="Chapman S.B."/>
            <person name="Chen Z."/>
            <person name="Dunbar C."/>
            <person name="Freedman E."/>
            <person name="Gearin G."/>
            <person name="Gellesch M."/>
            <person name="Goldberg J."/>
            <person name="Griggs A."/>
            <person name="Gujja S."/>
            <person name="Heiman D."/>
            <person name="Howarth C."/>
            <person name="Larson L."/>
            <person name="Lui A."/>
            <person name="MacDonald P.J.P."/>
            <person name="Montmayeur A."/>
            <person name="Murphy C."/>
            <person name="Neiman D."/>
            <person name="Pearson M."/>
            <person name="Priest M."/>
            <person name="Roberts A."/>
            <person name="Saif S."/>
            <person name="Shea T."/>
            <person name="Shenoy N."/>
            <person name="Sisk P."/>
            <person name="Stolte C."/>
            <person name="Sykes S."/>
            <person name="Wortman J."/>
            <person name="Nusbaum C."/>
            <person name="Birren B."/>
        </authorList>
    </citation>
    <scope>NUCLEOTIDE SEQUENCE [LARGE SCALE GENOMIC DNA]</scope>
    <source>
        <strain evidence="1 2">F0411</strain>
    </source>
</reference>
<name>G6AI73_9BACT</name>
<dbReference type="PATRIC" id="fig|857291.3.peg.1797"/>